<dbReference type="Proteomes" id="UP000604737">
    <property type="component" value="Unassembled WGS sequence"/>
</dbReference>
<dbReference type="InterPro" id="IPR013424">
    <property type="entry name" value="Ice-binding_C"/>
</dbReference>
<evidence type="ECO:0000256" key="1">
    <source>
        <dbReference type="SAM" id="SignalP"/>
    </source>
</evidence>
<keyword evidence="4" id="KW-1185">Reference proteome</keyword>
<evidence type="ECO:0000313" key="4">
    <source>
        <dbReference type="Proteomes" id="UP000604737"/>
    </source>
</evidence>
<evidence type="ECO:0000313" key="3">
    <source>
        <dbReference type="EMBL" id="GHD56358.1"/>
    </source>
</evidence>
<comment type="caution">
    <text evidence="3">The sequence shown here is derived from an EMBL/GenBank/DDBJ whole genome shotgun (WGS) entry which is preliminary data.</text>
</comment>
<feature type="domain" description="Ice-binding protein C-terminal" evidence="2">
    <location>
        <begin position="126"/>
        <end position="149"/>
    </location>
</feature>
<reference evidence="4" key="1">
    <citation type="journal article" date="2019" name="Int. J. Syst. Evol. Microbiol.">
        <title>The Global Catalogue of Microorganisms (GCM) 10K type strain sequencing project: providing services to taxonomists for standard genome sequencing and annotation.</title>
        <authorList>
            <consortium name="The Broad Institute Genomics Platform"/>
            <consortium name="The Broad Institute Genome Sequencing Center for Infectious Disease"/>
            <person name="Wu L."/>
            <person name="Ma J."/>
        </authorList>
    </citation>
    <scope>NUCLEOTIDE SEQUENCE [LARGE SCALE GENOMIC DNA]</scope>
    <source>
        <strain evidence="4">KCTC 23701</strain>
    </source>
</reference>
<keyword evidence="1" id="KW-0732">Signal</keyword>
<organism evidence="3 4">
    <name type="scientific">Jeongeupia chitinilytica</name>
    <dbReference type="NCBI Taxonomy" id="1041641"/>
    <lineage>
        <taxon>Bacteria</taxon>
        <taxon>Pseudomonadati</taxon>
        <taxon>Pseudomonadota</taxon>
        <taxon>Betaproteobacteria</taxon>
        <taxon>Neisseriales</taxon>
        <taxon>Chitinibacteraceae</taxon>
        <taxon>Jeongeupia</taxon>
    </lineage>
</organism>
<dbReference type="Pfam" id="PF07589">
    <property type="entry name" value="PEP-CTERM"/>
    <property type="match status" value="1"/>
</dbReference>
<proteinExistence type="predicted"/>
<name>A0ABQ3GW42_9NEIS</name>
<feature type="signal peptide" evidence="1">
    <location>
        <begin position="1"/>
        <end position="21"/>
    </location>
</feature>
<sequence length="159" mass="16573">MKSLKAVAAVTMFLAAGLSHAAFSKTYTVGAAPLSVQDTFSVTGPSKLTFDLTPVSATGSLANLFAVNYQLAPIGQLLGLQQLIFNPGTRSYSGSFNLPTAGTYSSFFAVTKDANWLGTLKLNVAPVPEPETYALMGAGLLGVLLSRRRKQRSAAALAA</sequence>
<protein>
    <recommendedName>
        <fullName evidence="2">Ice-binding protein C-terminal domain-containing protein</fullName>
    </recommendedName>
</protein>
<dbReference type="NCBIfam" id="TIGR02595">
    <property type="entry name" value="PEP_CTERM"/>
    <property type="match status" value="1"/>
</dbReference>
<dbReference type="EMBL" id="BMYO01000001">
    <property type="protein sequence ID" value="GHD56358.1"/>
    <property type="molecule type" value="Genomic_DNA"/>
</dbReference>
<evidence type="ECO:0000259" key="2">
    <source>
        <dbReference type="Pfam" id="PF07589"/>
    </source>
</evidence>
<accession>A0ABQ3GW42</accession>
<feature type="chain" id="PRO_5046619075" description="Ice-binding protein C-terminal domain-containing protein" evidence="1">
    <location>
        <begin position="22"/>
        <end position="159"/>
    </location>
</feature>
<gene>
    <name evidence="3" type="ORF">GCM10007350_03270</name>
</gene>